<evidence type="ECO:0000256" key="2">
    <source>
        <dbReference type="PIRSR" id="PIRSR607760-1"/>
    </source>
</evidence>
<dbReference type="EMBL" id="JYNU01000057">
    <property type="protein sequence ID" value="KMO69213.1"/>
    <property type="molecule type" value="Genomic_DNA"/>
</dbReference>
<dbReference type="Pfam" id="PF05067">
    <property type="entry name" value="Mn_catalase"/>
    <property type="match status" value="1"/>
</dbReference>
<dbReference type="PATRIC" id="fig|1807.14.peg.4669"/>
<feature type="binding site" evidence="3">
    <location>
        <position position="60"/>
    </location>
    <ligand>
        <name>Ca(2+)</name>
        <dbReference type="ChEBI" id="CHEBI:29108"/>
    </ligand>
</feature>
<dbReference type="AlphaFoldDB" id="A0A0J6VIC8"/>
<dbReference type="EC" id="1.11.1.6" evidence="4"/>
<keyword evidence="2" id="KW-0464">Manganese</keyword>
<gene>
    <name evidence="4" type="primary">ydbD</name>
    <name evidence="4" type="ORF">MOBUDSM44075_04638</name>
</gene>
<dbReference type="GO" id="GO:0004096">
    <property type="term" value="F:catalase activity"/>
    <property type="evidence" value="ECO:0007669"/>
    <property type="project" value="UniProtKB-EC"/>
</dbReference>
<dbReference type="InterPro" id="IPR007760">
    <property type="entry name" value="Mn_catalase"/>
</dbReference>
<dbReference type="RefSeq" id="WP_048424788.1">
    <property type="nucleotide sequence ID" value="NZ_JYNU01000057.1"/>
</dbReference>
<dbReference type="Proteomes" id="UP000036313">
    <property type="component" value="Unassembled WGS sequence"/>
</dbReference>
<dbReference type="InterPro" id="IPR039377">
    <property type="entry name" value="Mn_catalase_dom"/>
</dbReference>
<evidence type="ECO:0000313" key="5">
    <source>
        <dbReference type="Proteomes" id="UP000036313"/>
    </source>
</evidence>
<feature type="binding site" evidence="2">
    <location>
        <position position="72"/>
    </location>
    <ligand>
        <name>Mn(2+)</name>
        <dbReference type="ChEBI" id="CHEBI:29035"/>
        <label>1</label>
    </ligand>
</feature>
<keyword evidence="2" id="KW-0479">Metal-binding</keyword>
<keyword evidence="4" id="KW-0575">Peroxidase</keyword>
<dbReference type="SUPFAM" id="SSF47240">
    <property type="entry name" value="Ferritin-like"/>
    <property type="match status" value="1"/>
</dbReference>
<comment type="cofactor">
    <cofactor evidence="2">
        <name>Mn(2+)</name>
        <dbReference type="ChEBI" id="CHEBI:29035"/>
    </cofactor>
    <text evidence="2">Binds 2 manganese ions per subunit.</text>
</comment>
<evidence type="ECO:0000256" key="3">
    <source>
        <dbReference type="PIRSR" id="PIRSR607760-2"/>
    </source>
</evidence>
<feature type="binding site" evidence="2">
    <location>
        <position position="35"/>
    </location>
    <ligand>
        <name>Mn(2+)</name>
        <dbReference type="ChEBI" id="CHEBI:29035"/>
        <label>1</label>
    </ligand>
</feature>
<accession>A0A0J6VIC8</accession>
<dbReference type="InterPro" id="IPR009078">
    <property type="entry name" value="Ferritin-like_SF"/>
</dbReference>
<sequence length="313" mass="33926">MYLHTQQLINEIAIDQPDPAAANALQEGLGGQFGEMRTMMQYLFQSMNFRGDTTSKPYKDLLQGVGTEEISHVELIGTTISRLLDGSPEYRGKKTDPVDQPGAKGATPLKIALDTSNIHHYLVGAQGALPVDAAGNPWSGSYVYNSGNLVLDLLYNLMLESTGRLQKCRIYQMTDNKAARSTIAYLIVRDQAHENAFAKALESLGVNWGAALPIPKTNAEQFPEVKKLLDQGLQSIQYTFSADDQSQAAKLYQGASPSNDGTELSTAVMPEGFPMTIAPERREEFAPGLDKELLALIQATAEVEIAATNGATS</sequence>
<comment type="cofactor">
    <cofactor evidence="3">
        <name>Ca(2+)</name>
        <dbReference type="ChEBI" id="CHEBI:29108"/>
    </cofactor>
    <text evidence="3">Binds 1 Ca(2+) ion per subunit.</text>
</comment>
<reference evidence="4 5" key="1">
    <citation type="journal article" date="2015" name="Genome Biol. Evol.">
        <title>Characterization of Three Mycobacterium spp. with Potential Use in Bioremediation by Genome Sequencing and Comparative Genomics.</title>
        <authorList>
            <person name="Das S."/>
            <person name="Pettersson B.M."/>
            <person name="Behra P.R."/>
            <person name="Ramesh M."/>
            <person name="Dasgupta S."/>
            <person name="Bhattacharya A."/>
            <person name="Kirsebom L.A."/>
        </authorList>
    </citation>
    <scope>NUCLEOTIDE SEQUENCE [LARGE SCALE GENOMIC DNA]</scope>
    <source>
        <strain evidence="4 5">DSM 44075</strain>
    </source>
</reference>
<evidence type="ECO:0000313" key="4">
    <source>
        <dbReference type="EMBL" id="KMO69213.1"/>
    </source>
</evidence>
<protein>
    <submittedName>
        <fullName evidence="4">Putative manganese catalase</fullName>
        <ecNumber evidence="4">1.11.1.6</ecNumber>
    </submittedName>
</protein>
<dbReference type="Gene3D" id="1.20.1260.10">
    <property type="match status" value="1"/>
</dbReference>
<comment type="similarity">
    <text evidence="1">Belongs to the manganese catalase family.</text>
</comment>
<feature type="binding site" evidence="2">
    <location>
        <position position="69"/>
    </location>
    <ligand>
        <name>Mn(2+)</name>
        <dbReference type="ChEBI" id="CHEBI:29035"/>
        <label>1</label>
    </ligand>
</feature>
<dbReference type="InterPro" id="IPR012347">
    <property type="entry name" value="Ferritin-like"/>
</dbReference>
<proteinExistence type="inferred from homology"/>
<feature type="binding site" evidence="3">
    <location>
        <position position="241"/>
    </location>
    <ligand>
        <name>Ca(2+)</name>
        <dbReference type="ChEBI" id="CHEBI:29108"/>
    </ligand>
</feature>
<feature type="binding site" evidence="2">
    <location>
        <position position="160"/>
    </location>
    <ligand>
        <name>Mn(2+)</name>
        <dbReference type="ChEBI" id="CHEBI:29035"/>
        <label>1</label>
    </ligand>
</feature>
<organism evidence="4 5">
    <name type="scientific">Mycolicibacterium obuense</name>
    <dbReference type="NCBI Taxonomy" id="1807"/>
    <lineage>
        <taxon>Bacteria</taxon>
        <taxon>Bacillati</taxon>
        <taxon>Actinomycetota</taxon>
        <taxon>Actinomycetes</taxon>
        <taxon>Mycobacteriales</taxon>
        <taxon>Mycobacteriaceae</taxon>
        <taxon>Mycolicibacterium</taxon>
    </lineage>
</organism>
<comment type="caution">
    <text evidence="4">The sequence shown here is derived from an EMBL/GenBank/DDBJ whole genome shotgun (WGS) entry which is preliminary data.</text>
</comment>
<name>A0A0J6VIC8_9MYCO</name>
<dbReference type="CDD" id="cd01051">
    <property type="entry name" value="Mn_catalase"/>
    <property type="match status" value="1"/>
</dbReference>
<feature type="binding site" evidence="2">
    <location>
        <position position="193"/>
    </location>
    <ligand>
        <name>Mn(2+)</name>
        <dbReference type="ChEBI" id="CHEBI:29035"/>
        <label>1</label>
    </ligand>
</feature>
<dbReference type="GO" id="GO:0046872">
    <property type="term" value="F:metal ion binding"/>
    <property type="evidence" value="ECO:0007669"/>
    <property type="project" value="UniProtKB-KW"/>
</dbReference>
<keyword evidence="3" id="KW-0106">Calcium</keyword>
<evidence type="ECO:0000256" key="1">
    <source>
        <dbReference type="ARBA" id="ARBA00007644"/>
    </source>
</evidence>
<keyword evidence="4" id="KW-0560">Oxidoreductase</keyword>